<dbReference type="InterPro" id="IPR005182">
    <property type="entry name" value="YdbS-like_PH"/>
</dbReference>
<keyword evidence="2" id="KW-0812">Transmembrane</keyword>
<reference evidence="4 5" key="1">
    <citation type="journal article" date="2019" name="Int. J. Syst. Evol. Microbiol.">
        <title>The Global Catalogue of Microorganisms (GCM) 10K type strain sequencing project: providing services to taxonomists for standard genome sequencing and annotation.</title>
        <authorList>
            <consortium name="The Broad Institute Genomics Platform"/>
            <consortium name="The Broad Institute Genome Sequencing Center for Infectious Disease"/>
            <person name="Wu L."/>
            <person name="Ma J."/>
        </authorList>
    </citation>
    <scope>NUCLEOTIDE SEQUENCE [LARGE SCALE GENOMIC DNA]</scope>
    <source>
        <strain evidence="4 5">JCM 11136</strain>
    </source>
</reference>
<keyword evidence="5" id="KW-1185">Reference proteome</keyword>
<feature type="domain" description="YdbS-like PH" evidence="3">
    <location>
        <begin position="63"/>
        <end position="136"/>
    </location>
</feature>
<dbReference type="EMBL" id="BAAAHQ010000070">
    <property type="protein sequence ID" value="GAA0954519.1"/>
    <property type="molecule type" value="Genomic_DNA"/>
</dbReference>
<gene>
    <name evidence="4" type="ORF">GCM10009560_78450</name>
</gene>
<evidence type="ECO:0000259" key="3">
    <source>
        <dbReference type="Pfam" id="PF03703"/>
    </source>
</evidence>
<protein>
    <submittedName>
        <fullName evidence="4">PH domain-containing protein</fullName>
    </submittedName>
</protein>
<dbReference type="PANTHER" id="PTHR34473">
    <property type="entry name" value="UPF0699 TRANSMEMBRANE PROTEIN YDBS"/>
    <property type="match status" value="1"/>
</dbReference>
<feature type="transmembrane region" description="Helical" evidence="2">
    <location>
        <begin position="40"/>
        <end position="59"/>
    </location>
</feature>
<feature type="transmembrane region" description="Helical" evidence="2">
    <location>
        <begin position="183"/>
        <end position="205"/>
    </location>
</feature>
<feature type="transmembrane region" description="Helical" evidence="2">
    <location>
        <begin position="234"/>
        <end position="257"/>
    </location>
</feature>
<evidence type="ECO:0000256" key="2">
    <source>
        <dbReference type="SAM" id="Phobius"/>
    </source>
</evidence>
<dbReference type="Proteomes" id="UP001501578">
    <property type="component" value="Unassembled WGS sequence"/>
</dbReference>
<comment type="caution">
    <text evidence="4">The sequence shown here is derived from an EMBL/GenBank/DDBJ whole genome shotgun (WGS) entry which is preliminary data.</text>
</comment>
<feature type="transmembrane region" description="Helical" evidence="2">
    <location>
        <begin position="371"/>
        <end position="389"/>
    </location>
</feature>
<dbReference type="Pfam" id="PF03703">
    <property type="entry name" value="bPH_2"/>
    <property type="match status" value="2"/>
</dbReference>
<feature type="transmembrane region" description="Helical" evidence="2">
    <location>
        <begin position="395"/>
        <end position="412"/>
    </location>
</feature>
<keyword evidence="2" id="KW-1133">Transmembrane helix</keyword>
<feature type="transmembrane region" description="Helical" evidence="2">
    <location>
        <begin position="12"/>
        <end position="34"/>
    </location>
</feature>
<organism evidence="4 5">
    <name type="scientific">Nonomuraea longicatena</name>
    <dbReference type="NCBI Taxonomy" id="83682"/>
    <lineage>
        <taxon>Bacteria</taxon>
        <taxon>Bacillati</taxon>
        <taxon>Actinomycetota</taxon>
        <taxon>Actinomycetes</taxon>
        <taxon>Streptosporangiales</taxon>
        <taxon>Streptosporangiaceae</taxon>
        <taxon>Nonomuraea</taxon>
    </lineage>
</organism>
<dbReference type="RefSeq" id="WP_343955445.1">
    <property type="nucleotide sequence ID" value="NZ_BAAAHQ010000070.1"/>
</dbReference>
<evidence type="ECO:0000313" key="4">
    <source>
        <dbReference type="EMBL" id="GAA0954519.1"/>
    </source>
</evidence>
<evidence type="ECO:0000313" key="5">
    <source>
        <dbReference type="Proteomes" id="UP001501578"/>
    </source>
</evidence>
<proteinExistence type="predicted"/>
<sequence length="503" mass="53672">MSAWQRLDPRMVGAEVARVVAPMVPATAAVAVAGIGWRTLVPLACLLAALAGVAGAGLARHHSTRYRITDELVELRTGLLFRRSRSVPRERVRAVDVTAGPVQRLFGLAVLRLGTADQEAGLSLNALSRTDAERLRVLLSDGGAALPTEWPGGQAAGEGARPTDRRGTRAAGDGGLAALRPRWLLYALLSSWSPLIGLAPVGVLFRVLDIFGVEPSEVAFLRTFWGAVTSIPPLVAGLLGVLAALLAGAAGVSLLHVEMWWRFRLTREPGGLRVRRGLLTTRSLSLPAERMRGVELTEPLPLRWGGGASLRALVVGADPDDDEERTSADLLPPAPRRVALRVAEQVLGAPDLTAPLRPHPPAARRLRLARALWPLALLAVPLWALGAWLSWVPDLLWLLAPACLLVTLPLAVDSARNLGHGLSGPHLLTRYGAARRRTAAVRKDAVIGWKLSRSPAQRRRGLMTLTATTAVGSQRVKDVTPAQGVAFAEEAVPGLLAPFRRTA</sequence>
<keyword evidence="2" id="KW-0472">Membrane</keyword>
<dbReference type="PANTHER" id="PTHR34473:SF2">
    <property type="entry name" value="UPF0699 TRANSMEMBRANE PROTEIN YDBT"/>
    <property type="match status" value="1"/>
</dbReference>
<feature type="region of interest" description="Disordered" evidence="1">
    <location>
        <begin position="149"/>
        <end position="171"/>
    </location>
</feature>
<feature type="domain" description="YdbS-like PH" evidence="3">
    <location>
        <begin position="426"/>
        <end position="479"/>
    </location>
</feature>
<accession>A0ABN1RBM0</accession>
<dbReference type="InterPro" id="IPR014529">
    <property type="entry name" value="UCP026631"/>
</dbReference>
<name>A0ABN1RBM0_9ACTN</name>
<evidence type="ECO:0000256" key="1">
    <source>
        <dbReference type="SAM" id="MobiDB-lite"/>
    </source>
</evidence>
<dbReference type="PIRSF" id="PIRSF026631">
    <property type="entry name" value="UCP026631"/>
    <property type="match status" value="1"/>
</dbReference>